<dbReference type="Proteomes" id="UP000179807">
    <property type="component" value="Unassembled WGS sequence"/>
</dbReference>
<accession>A0A1J4JHB4</accession>
<name>A0A1J4JHB4_9EUKA</name>
<proteinExistence type="predicted"/>
<reference evidence="1" key="1">
    <citation type="submission" date="2016-10" db="EMBL/GenBank/DDBJ databases">
        <authorList>
            <person name="Benchimol M."/>
            <person name="Almeida L.G."/>
            <person name="Vasconcelos A.T."/>
            <person name="Perreira-Neves A."/>
            <person name="Rosa I.A."/>
            <person name="Tasca T."/>
            <person name="Bogo M.R."/>
            <person name="de Souza W."/>
        </authorList>
    </citation>
    <scope>NUCLEOTIDE SEQUENCE [LARGE SCALE GENOMIC DNA]</scope>
    <source>
        <strain evidence="1">K</strain>
    </source>
</reference>
<dbReference type="EMBL" id="MLAK01001049">
    <property type="protein sequence ID" value="OHS98538.1"/>
    <property type="molecule type" value="Genomic_DNA"/>
</dbReference>
<dbReference type="GeneID" id="94829212"/>
<dbReference type="RefSeq" id="XP_068351675.1">
    <property type="nucleotide sequence ID" value="XM_068494508.1"/>
</dbReference>
<organism evidence="1 2">
    <name type="scientific">Tritrichomonas foetus</name>
    <dbReference type="NCBI Taxonomy" id="1144522"/>
    <lineage>
        <taxon>Eukaryota</taxon>
        <taxon>Metamonada</taxon>
        <taxon>Parabasalia</taxon>
        <taxon>Tritrichomonadida</taxon>
        <taxon>Tritrichomonadidae</taxon>
        <taxon>Tritrichomonas</taxon>
    </lineage>
</organism>
<sequence length="197" mass="23264">MNHPKNQPTLPQTYKYEILAILRSEYKNRETFSLYQAWICLSESELVFDFGNFVEGVTALVDDNILQYTIGENEIRRYFIVEQKEKFPMQKMINLIKTSIENHPKSIIEISSEINVRRERVQNVVQILRGFGIIEMACRTSTKGIKNAYQWNSKQEEYFTHLPEKLEFIKRLRNFNSILEGYVSKKMAESLELPDIL</sequence>
<protein>
    <submittedName>
        <fullName evidence="1">Uncharacterized protein</fullName>
    </submittedName>
</protein>
<evidence type="ECO:0000313" key="1">
    <source>
        <dbReference type="EMBL" id="OHS98538.1"/>
    </source>
</evidence>
<dbReference type="VEuPathDB" id="TrichDB:TRFO_08810"/>
<evidence type="ECO:0000313" key="2">
    <source>
        <dbReference type="Proteomes" id="UP000179807"/>
    </source>
</evidence>
<dbReference type="AlphaFoldDB" id="A0A1J4JHB4"/>
<keyword evidence="2" id="KW-1185">Reference proteome</keyword>
<gene>
    <name evidence="1" type="ORF">TRFO_08810</name>
</gene>
<comment type="caution">
    <text evidence="1">The sequence shown here is derived from an EMBL/GenBank/DDBJ whole genome shotgun (WGS) entry which is preliminary data.</text>
</comment>